<sequence>MSARHFRRELEAIKKKILTLGAVVEGRLRKAIEAVAENDLKTAGWIAASDYEVDEMEVEIEEECLKIIALHQPVAVDLRFLAAVIKINSDLERIADLTVNIARRVQVVSQHNPLEKFMDYANMGEKVKYMLSKSLDALVHLDSEAARMVGDMDDEVDDLRNLAYKRIKTALKKNPEMAGRLINYYLISRHLERIADHATNIAEDVIYMIDGEIVRHDI</sequence>
<proteinExistence type="inferred from homology"/>
<name>A0A484HIH7_9BACT</name>
<dbReference type="GO" id="GO:0030643">
    <property type="term" value="P:intracellular phosphate ion homeostasis"/>
    <property type="evidence" value="ECO:0007669"/>
    <property type="project" value="InterPro"/>
</dbReference>
<comment type="similarity">
    <text evidence="2 8">Belongs to the PhoU family.</text>
</comment>
<evidence type="ECO:0000259" key="9">
    <source>
        <dbReference type="Pfam" id="PF01895"/>
    </source>
</evidence>
<feature type="domain" description="PhoU" evidence="9">
    <location>
        <begin position="122"/>
        <end position="205"/>
    </location>
</feature>
<dbReference type="Gene3D" id="1.20.58.220">
    <property type="entry name" value="Phosphate transport system protein phou homolog 2, domain 2"/>
    <property type="match status" value="1"/>
</dbReference>
<evidence type="ECO:0000256" key="6">
    <source>
        <dbReference type="ARBA" id="ARBA00022592"/>
    </source>
</evidence>
<dbReference type="SUPFAM" id="SSF109755">
    <property type="entry name" value="PhoU-like"/>
    <property type="match status" value="1"/>
</dbReference>
<keyword evidence="6 8" id="KW-0592">Phosphate transport</keyword>
<dbReference type="GO" id="GO:0045936">
    <property type="term" value="P:negative regulation of phosphate metabolic process"/>
    <property type="evidence" value="ECO:0007669"/>
    <property type="project" value="InterPro"/>
</dbReference>
<reference evidence="10" key="1">
    <citation type="submission" date="2019-01" db="EMBL/GenBank/DDBJ databases">
        <authorList>
            <consortium name="Genoscope - CEA"/>
            <person name="William W."/>
        </authorList>
    </citation>
    <scope>NUCLEOTIDE SEQUENCE</scope>
    <source>
        <strain evidence="10">CR-1</strain>
    </source>
</reference>
<dbReference type="EMBL" id="CAACVI010000034">
    <property type="protein sequence ID" value="VEN74567.1"/>
    <property type="molecule type" value="Genomic_DNA"/>
</dbReference>
<comment type="function">
    <text evidence="7 8">Plays a role in the regulation of phosphate uptake.</text>
</comment>
<evidence type="ECO:0000256" key="4">
    <source>
        <dbReference type="ARBA" id="ARBA00022448"/>
    </source>
</evidence>
<evidence type="ECO:0000256" key="2">
    <source>
        <dbReference type="ARBA" id="ARBA00008107"/>
    </source>
</evidence>
<dbReference type="GO" id="GO:0005737">
    <property type="term" value="C:cytoplasm"/>
    <property type="evidence" value="ECO:0007669"/>
    <property type="project" value="UniProtKB-SubCell"/>
</dbReference>
<dbReference type="InterPro" id="IPR038078">
    <property type="entry name" value="PhoU-like_sf"/>
</dbReference>
<dbReference type="PANTHER" id="PTHR42930">
    <property type="entry name" value="PHOSPHATE-SPECIFIC TRANSPORT SYSTEM ACCESSORY PROTEIN PHOU"/>
    <property type="match status" value="1"/>
</dbReference>
<evidence type="ECO:0000313" key="10">
    <source>
        <dbReference type="EMBL" id="VEN74567.1"/>
    </source>
</evidence>
<dbReference type="PIRSF" id="PIRSF003107">
    <property type="entry name" value="PhoU"/>
    <property type="match status" value="1"/>
</dbReference>
<dbReference type="FunFam" id="1.20.58.220:FF:000004">
    <property type="entry name" value="Phosphate-specific transport system accessory protein PhoU"/>
    <property type="match status" value="1"/>
</dbReference>
<comment type="subcellular location">
    <subcellularLocation>
        <location evidence="1 8">Cytoplasm</location>
    </subcellularLocation>
</comment>
<accession>A0A484HIH7</accession>
<dbReference type="GO" id="GO:0006817">
    <property type="term" value="P:phosphate ion transport"/>
    <property type="evidence" value="ECO:0007669"/>
    <property type="project" value="UniProtKB-KW"/>
</dbReference>
<dbReference type="AlphaFoldDB" id="A0A484HIH7"/>
<keyword evidence="5 8" id="KW-0963">Cytoplasm</keyword>
<dbReference type="PANTHER" id="PTHR42930:SF3">
    <property type="entry name" value="PHOSPHATE-SPECIFIC TRANSPORT SYSTEM ACCESSORY PROTEIN PHOU"/>
    <property type="match status" value="1"/>
</dbReference>
<evidence type="ECO:0000256" key="7">
    <source>
        <dbReference type="ARBA" id="ARBA00056181"/>
    </source>
</evidence>
<evidence type="ECO:0000256" key="5">
    <source>
        <dbReference type="ARBA" id="ARBA00022490"/>
    </source>
</evidence>
<comment type="subunit">
    <text evidence="3 8">Homodimer.</text>
</comment>
<gene>
    <name evidence="10" type="ORF">EPICR_40150</name>
</gene>
<dbReference type="InterPro" id="IPR026022">
    <property type="entry name" value="PhoU_dom"/>
</dbReference>
<feature type="domain" description="PhoU" evidence="9">
    <location>
        <begin position="18"/>
        <end position="105"/>
    </location>
</feature>
<evidence type="ECO:0000256" key="8">
    <source>
        <dbReference type="PIRNR" id="PIRNR003107"/>
    </source>
</evidence>
<evidence type="ECO:0000256" key="3">
    <source>
        <dbReference type="ARBA" id="ARBA00011738"/>
    </source>
</evidence>
<dbReference type="InterPro" id="IPR028366">
    <property type="entry name" value="PhoU"/>
</dbReference>
<evidence type="ECO:0000256" key="1">
    <source>
        <dbReference type="ARBA" id="ARBA00004496"/>
    </source>
</evidence>
<dbReference type="NCBIfam" id="TIGR02135">
    <property type="entry name" value="phoU_full"/>
    <property type="match status" value="1"/>
</dbReference>
<dbReference type="Pfam" id="PF01895">
    <property type="entry name" value="PhoU"/>
    <property type="match status" value="2"/>
</dbReference>
<organism evidence="10">
    <name type="scientific">uncultured Desulfobacteraceae bacterium</name>
    <dbReference type="NCBI Taxonomy" id="218296"/>
    <lineage>
        <taxon>Bacteria</taxon>
        <taxon>Pseudomonadati</taxon>
        <taxon>Thermodesulfobacteriota</taxon>
        <taxon>Desulfobacteria</taxon>
        <taxon>Desulfobacterales</taxon>
        <taxon>Desulfobacteraceae</taxon>
        <taxon>environmental samples</taxon>
    </lineage>
</organism>
<protein>
    <recommendedName>
        <fullName evidence="8">Phosphate-specific transport system accessory protein PhoU</fullName>
    </recommendedName>
</protein>
<keyword evidence="4 8" id="KW-0813">Transport</keyword>